<sequence>MVFYRDALDLAIAREYPGGTVFFAGQSLIEVAGHHRADDAPAGFAGALWLQVRDVGDAIAGLSARHVEIDRLPQQESWGLIEAWVHDPDGVPIVLVQVPADHPLRRGPDPIRR</sequence>
<dbReference type="InterPro" id="IPR004360">
    <property type="entry name" value="Glyas_Fos-R_dOase_dom"/>
</dbReference>
<dbReference type="Gene3D" id="3.10.180.10">
    <property type="entry name" value="2,3-Dihydroxybiphenyl 1,2-Dioxygenase, domain 1"/>
    <property type="match status" value="1"/>
</dbReference>
<evidence type="ECO:0000313" key="3">
    <source>
        <dbReference type="Proteomes" id="UP000431401"/>
    </source>
</evidence>
<dbReference type="SUPFAM" id="SSF54593">
    <property type="entry name" value="Glyoxalase/Bleomycin resistance protein/Dihydroxybiphenyl dioxygenase"/>
    <property type="match status" value="1"/>
</dbReference>
<dbReference type="Proteomes" id="UP000431401">
    <property type="component" value="Unassembled WGS sequence"/>
</dbReference>
<organism evidence="2 3">
    <name type="scientific">Nocardia aurantia</name>
    <dbReference type="NCBI Taxonomy" id="2585199"/>
    <lineage>
        <taxon>Bacteria</taxon>
        <taxon>Bacillati</taxon>
        <taxon>Actinomycetota</taxon>
        <taxon>Actinomycetes</taxon>
        <taxon>Mycobacteriales</taxon>
        <taxon>Nocardiaceae</taxon>
        <taxon>Nocardia</taxon>
    </lineage>
</organism>
<accession>A0A7K0DWT3</accession>
<evidence type="ECO:0000259" key="1">
    <source>
        <dbReference type="PROSITE" id="PS51819"/>
    </source>
</evidence>
<keyword evidence="3" id="KW-1185">Reference proteome</keyword>
<feature type="domain" description="VOC" evidence="1">
    <location>
        <begin position="1"/>
        <end position="98"/>
    </location>
</feature>
<gene>
    <name evidence="2" type="ORF">NRB56_58410</name>
</gene>
<reference evidence="2 3" key="1">
    <citation type="submission" date="2019-10" db="EMBL/GenBank/DDBJ databases">
        <title>Nocardia macrotermitis sp. nov. and Nocardia aurantia sp. nov., isolated from the gut of fungus growing-termite Macrotermes natalensis.</title>
        <authorList>
            <person name="Benndorf R."/>
            <person name="Schwitalla J."/>
            <person name="Martin K."/>
            <person name="De Beer W."/>
            <person name="Kaster A.-K."/>
            <person name="Vollmers J."/>
            <person name="Poulsen M."/>
            <person name="Beemelmanns C."/>
        </authorList>
    </citation>
    <scope>NUCLEOTIDE SEQUENCE [LARGE SCALE GENOMIC DNA]</scope>
    <source>
        <strain evidence="2 3">RB56</strain>
    </source>
</reference>
<name>A0A7K0DWT3_9NOCA</name>
<dbReference type="InterPro" id="IPR037523">
    <property type="entry name" value="VOC_core"/>
</dbReference>
<dbReference type="Pfam" id="PF00903">
    <property type="entry name" value="Glyoxalase"/>
    <property type="match status" value="1"/>
</dbReference>
<dbReference type="InterPro" id="IPR029068">
    <property type="entry name" value="Glyas_Bleomycin-R_OHBP_Dase"/>
</dbReference>
<dbReference type="AlphaFoldDB" id="A0A7K0DWT3"/>
<comment type="caution">
    <text evidence="2">The sequence shown here is derived from an EMBL/GenBank/DDBJ whole genome shotgun (WGS) entry which is preliminary data.</text>
</comment>
<protein>
    <recommendedName>
        <fullName evidence="1">VOC domain-containing protein</fullName>
    </recommendedName>
</protein>
<dbReference type="PROSITE" id="PS51819">
    <property type="entry name" value="VOC"/>
    <property type="match status" value="1"/>
</dbReference>
<evidence type="ECO:0000313" key="2">
    <source>
        <dbReference type="EMBL" id="MQY30243.1"/>
    </source>
</evidence>
<proteinExistence type="predicted"/>
<dbReference type="EMBL" id="WEGI01000013">
    <property type="protein sequence ID" value="MQY30243.1"/>
    <property type="molecule type" value="Genomic_DNA"/>
</dbReference>